<dbReference type="PANTHER" id="PTHR36844:SF1">
    <property type="entry name" value="PROTEASE PRSW"/>
    <property type="match status" value="1"/>
</dbReference>
<protein>
    <recommendedName>
        <fullName evidence="4">Protease PrsW</fullName>
    </recommendedName>
</protein>
<feature type="transmembrane region" description="Helical" evidence="1">
    <location>
        <begin position="169"/>
        <end position="187"/>
    </location>
</feature>
<feature type="transmembrane region" description="Helical" evidence="1">
    <location>
        <begin position="112"/>
        <end position="130"/>
    </location>
</feature>
<evidence type="ECO:0000313" key="2">
    <source>
        <dbReference type="EMBL" id="OIR16601.1"/>
    </source>
</evidence>
<keyword evidence="1" id="KW-1133">Transmembrane helix</keyword>
<evidence type="ECO:0000313" key="3">
    <source>
        <dbReference type="Proteomes" id="UP000183815"/>
    </source>
</evidence>
<dbReference type="Proteomes" id="UP000183815">
    <property type="component" value="Unassembled WGS sequence"/>
</dbReference>
<keyword evidence="1" id="KW-0812">Transmembrane</keyword>
<organism evidence="2 3">
    <name type="scientific">Marine Group III euryarchaeote CG-Bathy1</name>
    <dbReference type="NCBI Taxonomy" id="1889001"/>
    <lineage>
        <taxon>Archaea</taxon>
        <taxon>Methanobacteriati</taxon>
        <taxon>Thermoplasmatota</taxon>
        <taxon>Thermoplasmata</taxon>
        <taxon>Candidatus Thermoprofundales</taxon>
    </lineage>
</organism>
<comment type="caution">
    <text evidence="2">The sequence shown here is derived from an EMBL/GenBank/DDBJ whole genome shotgun (WGS) entry which is preliminary data.</text>
</comment>
<dbReference type="EMBL" id="MIYU01000012">
    <property type="protein sequence ID" value="OIR16601.1"/>
    <property type="molecule type" value="Genomic_DNA"/>
</dbReference>
<feature type="transmembrane region" description="Helical" evidence="1">
    <location>
        <begin position="12"/>
        <end position="30"/>
    </location>
</feature>
<evidence type="ECO:0000256" key="1">
    <source>
        <dbReference type="SAM" id="Phobius"/>
    </source>
</evidence>
<dbReference type="Pfam" id="PF13367">
    <property type="entry name" value="PrsW-protease"/>
    <property type="match status" value="1"/>
</dbReference>
<feature type="transmembrane region" description="Helical" evidence="1">
    <location>
        <begin position="136"/>
        <end position="157"/>
    </location>
</feature>
<keyword evidence="1" id="KW-0472">Membrane</keyword>
<dbReference type="AlphaFoldDB" id="A0A1J5T6W0"/>
<feature type="transmembrane region" description="Helical" evidence="1">
    <location>
        <begin position="346"/>
        <end position="367"/>
    </location>
</feature>
<reference evidence="2 3" key="1">
    <citation type="submission" date="2016-08" db="EMBL/GenBank/DDBJ databases">
        <title>New Insights into Marine Group III Euryarchaeota, from dark to light.</title>
        <authorList>
            <person name="Haro-Moreno J.M."/>
            <person name="Rodriguez-Valera F."/>
            <person name="Lopez-Garcia P."/>
            <person name="Moreira D."/>
            <person name="Martin-Cuadrado A.B."/>
        </authorList>
    </citation>
    <scope>NUCLEOTIDE SEQUENCE [LARGE SCALE GENOMIC DNA]</scope>
    <source>
        <strain evidence="2">CG-Bathy1</strain>
    </source>
</reference>
<proteinExistence type="predicted"/>
<feature type="transmembrane region" description="Helical" evidence="1">
    <location>
        <begin position="281"/>
        <end position="304"/>
    </location>
</feature>
<gene>
    <name evidence="2" type="ORF">BEU04_01285</name>
</gene>
<feature type="transmembrane region" description="Helical" evidence="1">
    <location>
        <begin position="245"/>
        <end position="269"/>
    </location>
</feature>
<dbReference type="PANTHER" id="PTHR36844">
    <property type="entry name" value="PROTEASE PRSW"/>
    <property type="match status" value="1"/>
</dbReference>
<evidence type="ECO:0008006" key="4">
    <source>
        <dbReference type="Google" id="ProtNLM"/>
    </source>
</evidence>
<dbReference type="GO" id="GO:0008233">
    <property type="term" value="F:peptidase activity"/>
    <property type="evidence" value="ECO:0007669"/>
    <property type="project" value="InterPro"/>
</dbReference>
<accession>A0A1J5T6W0</accession>
<name>A0A1J5T6W0_9ARCH</name>
<feature type="transmembrane region" description="Helical" evidence="1">
    <location>
        <begin position="207"/>
        <end position="224"/>
    </location>
</feature>
<feature type="transmembrane region" description="Helical" evidence="1">
    <location>
        <begin position="316"/>
        <end position="340"/>
    </location>
</feature>
<feature type="transmembrane region" description="Helical" evidence="1">
    <location>
        <begin position="50"/>
        <end position="72"/>
    </location>
</feature>
<sequence>MFDSYKTIVRIYGLVFGTLLMSMGLQLLFLRYFSENLIEDEDMIIEKIPISLMVVFMLILTCSGLIIVYSLLQPAPKAIKYFHIDSKLDAISKGNKKIEKATELNLPKTKKLWWIFGLSLLIGIICLNVGGMALYIFPICFVIAFSFPSLFWLSYAYRKTNGRGEPERMILVALTWGMISTLPASIMNELVAMQIGADMMKLFEEEVIGMAEIIVITIAAPIMEEILKPLGLILIIKRIKTPYEGILYGVTCGLGFAMIENLLYEIWVVTVFGANEWTVTAFARGMGSTVLHTVGPAIVGFFYAKYHLSNLSGMAKLTLGFLCAFVVHGLWNLVGILPLVKTEWELQSFVILFFFTIACIMIVTKLLNKGLKDVHIENV</sequence>
<dbReference type="InterPro" id="IPR026898">
    <property type="entry name" value="PrsW"/>
</dbReference>